<feature type="transmembrane region" description="Helical" evidence="10">
    <location>
        <begin position="6"/>
        <end position="28"/>
    </location>
</feature>
<feature type="domain" description="RCK C-terminal" evidence="11">
    <location>
        <begin position="402"/>
        <end position="483"/>
    </location>
</feature>
<evidence type="ECO:0000256" key="4">
    <source>
        <dbReference type="ARBA" id="ARBA00022475"/>
    </source>
</evidence>
<protein>
    <submittedName>
        <fullName evidence="12">Potassium/proton antiporter</fullName>
    </submittedName>
</protein>
<dbReference type="PANTHER" id="PTHR32507">
    <property type="entry name" value="NA(+)/H(+) ANTIPORTER 1"/>
    <property type="match status" value="1"/>
</dbReference>
<dbReference type="GO" id="GO:0015297">
    <property type="term" value="F:antiporter activity"/>
    <property type="evidence" value="ECO:0007669"/>
    <property type="project" value="UniProtKB-KW"/>
</dbReference>
<sequence>MTIEQLNLALLAGPAVLLVAVAAVRLSVGTGFPSLLLYLALGLIIGEGGLGLQFENAELAWVLGYAALVLILAEGGLTTKWSTIRPSVAPAALLATLGTCVSVTVAGVGAHYILSLEWPLALLLGAAISSTDAAAVFSVLRRVPLPPRLVGMLEAESGFNDAPVVIIVIALTAVAHGEHSHGIGYLLYEAGFELVVGTLIGLGTGWLAAVVLRRVALPSSGLYPIAVFAFAVGSYGAAATIHASGFIAVYLCSLVIGNSRLPHGVAVRGFAEGLGWIAQIGLFVLLGLLASPERLPAALGPAFLIGLVLLLLARPLSVLLAVSWFRIPLRQQAFLSWAGLRGAVPVVLATVPVAQGVENANQLFDIVFCLVLIFTLVQAPTLPWVAKRLGLSDDSPTVGLDVESVPLGAQGAEVLEAHVGPESRLHGVEIFELRLPPGANVTLILRDGEAIVPDNRTALRHRDDLIVVTPAAVRKATEDRLKAVSLGGKLSAWHSKDGKDAGRTTRARVSANPGGPISSGNGSGSAGAPGTGGVATGAAARPNFPPDAPGVTVPGAAQALVRRLRPGARPQDPGARRQQ</sequence>
<dbReference type="InterPro" id="IPR036721">
    <property type="entry name" value="RCK_C_sf"/>
</dbReference>
<evidence type="ECO:0000256" key="9">
    <source>
        <dbReference type="SAM" id="MobiDB-lite"/>
    </source>
</evidence>
<dbReference type="GO" id="GO:1902600">
    <property type="term" value="P:proton transmembrane transport"/>
    <property type="evidence" value="ECO:0007669"/>
    <property type="project" value="InterPro"/>
</dbReference>
<keyword evidence="13" id="KW-1185">Reference proteome</keyword>
<evidence type="ECO:0000259" key="11">
    <source>
        <dbReference type="PROSITE" id="PS51202"/>
    </source>
</evidence>
<dbReference type="Gene3D" id="1.20.1530.20">
    <property type="match status" value="1"/>
</dbReference>
<evidence type="ECO:0000256" key="5">
    <source>
        <dbReference type="ARBA" id="ARBA00022692"/>
    </source>
</evidence>
<keyword evidence="6 10" id="KW-1133">Transmembrane helix</keyword>
<evidence type="ECO:0000256" key="7">
    <source>
        <dbReference type="ARBA" id="ARBA00023065"/>
    </source>
</evidence>
<feature type="transmembrane region" description="Helical" evidence="10">
    <location>
        <begin position="302"/>
        <end position="322"/>
    </location>
</feature>
<dbReference type="GO" id="GO:0008324">
    <property type="term" value="F:monoatomic cation transmembrane transporter activity"/>
    <property type="evidence" value="ECO:0007669"/>
    <property type="project" value="InterPro"/>
</dbReference>
<feature type="region of interest" description="Disordered" evidence="9">
    <location>
        <begin position="492"/>
        <end position="556"/>
    </location>
</feature>
<dbReference type="PROSITE" id="PS51202">
    <property type="entry name" value="RCK_C"/>
    <property type="match status" value="1"/>
</dbReference>
<feature type="transmembrane region" description="Helical" evidence="10">
    <location>
        <begin position="269"/>
        <end position="290"/>
    </location>
</feature>
<dbReference type="Pfam" id="PF02080">
    <property type="entry name" value="TrkA_C"/>
    <property type="match status" value="1"/>
</dbReference>
<dbReference type="Gene3D" id="3.30.70.1450">
    <property type="entry name" value="Regulator of K+ conductance, C-terminal domain"/>
    <property type="match status" value="1"/>
</dbReference>
<feature type="transmembrane region" description="Helical" evidence="10">
    <location>
        <begin position="334"/>
        <end position="357"/>
    </location>
</feature>
<feature type="transmembrane region" description="Helical" evidence="10">
    <location>
        <begin position="91"/>
        <end position="114"/>
    </location>
</feature>
<evidence type="ECO:0000256" key="3">
    <source>
        <dbReference type="ARBA" id="ARBA00022449"/>
    </source>
</evidence>
<keyword evidence="2" id="KW-0813">Transport</keyword>
<dbReference type="EMBL" id="JAJOMB010000023">
    <property type="protein sequence ID" value="MCD5315650.1"/>
    <property type="molecule type" value="Genomic_DNA"/>
</dbReference>
<dbReference type="NCBIfam" id="NF003716">
    <property type="entry name" value="PRK05326.1-3"/>
    <property type="match status" value="1"/>
</dbReference>
<evidence type="ECO:0000256" key="10">
    <source>
        <dbReference type="SAM" id="Phobius"/>
    </source>
</evidence>
<comment type="subcellular location">
    <subcellularLocation>
        <location evidence="1">Cell membrane</location>
        <topology evidence="1">Multi-pass membrane protein</topology>
    </subcellularLocation>
</comment>
<dbReference type="InterPro" id="IPR006153">
    <property type="entry name" value="Cation/H_exchanger_TM"/>
</dbReference>
<dbReference type="Pfam" id="PF00999">
    <property type="entry name" value="Na_H_Exchanger"/>
    <property type="match status" value="1"/>
</dbReference>
<evidence type="ECO:0000256" key="6">
    <source>
        <dbReference type="ARBA" id="ARBA00022989"/>
    </source>
</evidence>
<dbReference type="InterPro" id="IPR038770">
    <property type="entry name" value="Na+/solute_symporter_sf"/>
</dbReference>
<dbReference type="Proteomes" id="UP001138997">
    <property type="component" value="Unassembled WGS sequence"/>
</dbReference>
<dbReference type="SUPFAM" id="SSF116726">
    <property type="entry name" value="TrkA C-terminal domain-like"/>
    <property type="match status" value="1"/>
</dbReference>
<dbReference type="AlphaFoldDB" id="A0A9X1NKA5"/>
<feature type="compositionally biased region" description="Gly residues" evidence="9">
    <location>
        <begin position="521"/>
        <end position="535"/>
    </location>
</feature>
<feature type="transmembrane region" description="Helical" evidence="10">
    <location>
        <begin position="60"/>
        <end position="79"/>
    </location>
</feature>
<evidence type="ECO:0000313" key="13">
    <source>
        <dbReference type="Proteomes" id="UP001138997"/>
    </source>
</evidence>
<comment type="caution">
    <text evidence="12">The sequence shown here is derived from an EMBL/GenBank/DDBJ whole genome shotgun (WGS) entry which is preliminary data.</text>
</comment>
<dbReference type="GO" id="GO:0005886">
    <property type="term" value="C:plasma membrane"/>
    <property type="evidence" value="ECO:0007669"/>
    <property type="project" value="UniProtKB-SubCell"/>
</dbReference>
<evidence type="ECO:0000256" key="2">
    <source>
        <dbReference type="ARBA" id="ARBA00022448"/>
    </source>
</evidence>
<dbReference type="PANTHER" id="PTHR32507:SF7">
    <property type="entry name" value="K(+)_H(+) ANTIPORTER NHAP2"/>
    <property type="match status" value="1"/>
</dbReference>
<organism evidence="12 13">
    <name type="scientific">Kineosporia babensis</name>
    <dbReference type="NCBI Taxonomy" id="499548"/>
    <lineage>
        <taxon>Bacteria</taxon>
        <taxon>Bacillati</taxon>
        <taxon>Actinomycetota</taxon>
        <taxon>Actinomycetes</taxon>
        <taxon>Kineosporiales</taxon>
        <taxon>Kineosporiaceae</taxon>
        <taxon>Kineosporia</taxon>
    </lineage>
</organism>
<feature type="compositionally biased region" description="Low complexity" evidence="9">
    <location>
        <begin position="510"/>
        <end position="520"/>
    </location>
</feature>
<dbReference type="NCBIfam" id="NF003715">
    <property type="entry name" value="PRK05326.1-2"/>
    <property type="match status" value="1"/>
</dbReference>
<name>A0A9X1NKA5_9ACTN</name>
<proteinExistence type="predicted"/>
<accession>A0A9X1NKA5</accession>
<feature type="transmembrane region" description="Helical" evidence="10">
    <location>
        <begin position="120"/>
        <end position="140"/>
    </location>
</feature>
<feature type="compositionally biased region" description="Basic and acidic residues" evidence="9">
    <location>
        <begin position="494"/>
        <end position="503"/>
    </location>
</feature>
<dbReference type="RefSeq" id="WP_231448466.1">
    <property type="nucleotide sequence ID" value="NZ_JAJOMB010000023.1"/>
</dbReference>
<reference evidence="12" key="1">
    <citation type="submission" date="2021-11" db="EMBL/GenBank/DDBJ databases">
        <title>Streptomyces corallinus and Kineosporia corallina sp. nov., two new coral-derived marine actinobacteria.</title>
        <authorList>
            <person name="Buangrab K."/>
            <person name="Sutthacheep M."/>
            <person name="Yeemin T."/>
            <person name="Harunari E."/>
            <person name="Igarashi Y."/>
            <person name="Sripreechasak P."/>
            <person name="Kanchanasin P."/>
            <person name="Tanasupawat S."/>
            <person name="Phongsopitanun W."/>
        </authorList>
    </citation>
    <scope>NUCLEOTIDE SEQUENCE</scope>
    <source>
        <strain evidence="12">JCM 31032</strain>
    </source>
</reference>
<keyword evidence="8 10" id="KW-0472">Membrane</keyword>
<keyword evidence="3" id="KW-0050">Antiport</keyword>
<keyword evidence="4" id="KW-1003">Cell membrane</keyword>
<keyword evidence="5 10" id="KW-0812">Transmembrane</keyword>
<dbReference type="InterPro" id="IPR006037">
    <property type="entry name" value="RCK_C"/>
</dbReference>
<evidence type="ECO:0000313" key="12">
    <source>
        <dbReference type="EMBL" id="MCD5315650.1"/>
    </source>
</evidence>
<evidence type="ECO:0000256" key="1">
    <source>
        <dbReference type="ARBA" id="ARBA00004651"/>
    </source>
</evidence>
<feature type="transmembrane region" description="Helical" evidence="10">
    <location>
        <begin position="215"/>
        <end position="233"/>
    </location>
</feature>
<gene>
    <name evidence="12" type="ORF">LR394_32610</name>
</gene>
<keyword evidence="7" id="KW-0406">Ion transport</keyword>
<feature type="transmembrane region" description="Helical" evidence="10">
    <location>
        <begin position="363"/>
        <end position="386"/>
    </location>
</feature>
<dbReference type="GO" id="GO:0006813">
    <property type="term" value="P:potassium ion transport"/>
    <property type="evidence" value="ECO:0007669"/>
    <property type="project" value="InterPro"/>
</dbReference>
<feature type="transmembrane region" description="Helical" evidence="10">
    <location>
        <begin position="183"/>
        <end position="208"/>
    </location>
</feature>
<evidence type="ECO:0000256" key="8">
    <source>
        <dbReference type="ARBA" id="ARBA00023136"/>
    </source>
</evidence>
<feature type="transmembrane region" description="Helical" evidence="10">
    <location>
        <begin position="161"/>
        <end position="177"/>
    </location>
</feature>